<sequence length="43" mass="4618">MPSEDGNDERTPRLNPPEALAEWAAETGADVVRPAPTDPPSLF</sequence>
<dbReference type="EMBL" id="JBIQWK010000007">
    <property type="protein sequence ID" value="MFI0574937.1"/>
    <property type="molecule type" value="Genomic_DNA"/>
</dbReference>
<keyword evidence="2" id="KW-1185">Reference proteome</keyword>
<organism evidence="1 2">
    <name type="scientific">Streptomyces tendae</name>
    <dbReference type="NCBI Taxonomy" id="1932"/>
    <lineage>
        <taxon>Bacteria</taxon>
        <taxon>Bacillati</taxon>
        <taxon>Actinomycetota</taxon>
        <taxon>Actinomycetes</taxon>
        <taxon>Kitasatosporales</taxon>
        <taxon>Streptomycetaceae</taxon>
        <taxon>Streptomyces</taxon>
    </lineage>
</organism>
<protein>
    <submittedName>
        <fullName evidence="1">Uncharacterized protein</fullName>
    </submittedName>
</protein>
<gene>
    <name evidence="1" type="ORF">ACH3YB_25245</name>
</gene>
<accession>A0ABW7S6Y9</accession>
<dbReference type="Proteomes" id="UP001610810">
    <property type="component" value="Unassembled WGS sequence"/>
</dbReference>
<reference evidence="1 2" key="1">
    <citation type="submission" date="2024-10" db="EMBL/GenBank/DDBJ databases">
        <authorList>
            <person name="Wannawong T."/>
            <person name="Kuncharoen N."/>
            <person name="Mhuantong W."/>
        </authorList>
    </citation>
    <scope>NUCLEOTIDE SEQUENCE [LARGE SCALE GENOMIC DNA]</scope>
    <source>
        <strain evidence="1 2">CALK1-4</strain>
    </source>
</reference>
<name>A0ABW7S6Y9_STRTE</name>
<evidence type="ECO:0000313" key="1">
    <source>
        <dbReference type="EMBL" id="MFI0574937.1"/>
    </source>
</evidence>
<dbReference type="RefSeq" id="WP_272926672.1">
    <property type="nucleotide sequence ID" value="NZ_JBEPAR010000012.1"/>
</dbReference>
<proteinExistence type="predicted"/>
<evidence type="ECO:0000313" key="2">
    <source>
        <dbReference type="Proteomes" id="UP001610810"/>
    </source>
</evidence>
<comment type="caution">
    <text evidence="1">The sequence shown here is derived from an EMBL/GenBank/DDBJ whole genome shotgun (WGS) entry which is preliminary data.</text>
</comment>